<keyword evidence="3" id="KW-1185">Reference proteome</keyword>
<dbReference type="OrthoDB" id="2579959at2"/>
<accession>A0A5J5IU30</accession>
<evidence type="ECO:0000256" key="1">
    <source>
        <dbReference type="SAM" id="MobiDB-lite"/>
    </source>
</evidence>
<sequence>MARPRTRPAPPRATAPDLPPDPAPTPLARSADVVEALVQPGPADADGAFARISESVVAAASVDRLDLTGAILSDVRFDDPAAASLAAREGSWQSVLVSGGRIGTLDLTRARCEGVEFRGVRIDYLSAPAATLRDVLVVDCVIGTLDLPGASLERVRFANTTVEEVDTREMRAADLDLRGLEALAFTDVRALREATISLRQAEAHAGVLAAALGIDVQSADETSRERT</sequence>
<evidence type="ECO:0000313" key="3">
    <source>
        <dbReference type="Proteomes" id="UP000327039"/>
    </source>
</evidence>
<evidence type="ECO:0000313" key="2">
    <source>
        <dbReference type="EMBL" id="KAA9086814.1"/>
    </source>
</evidence>
<feature type="region of interest" description="Disordered" evidence="1">
    <location>
        <begin position="1"/>
        <end position="28"/>
    </location>
</feature>
<name>A0A5J5IU30_9MICO</name>
<reference evidence="3" key="1">
    <citation type="submission" date="2019-09" db="EMBL/GenBank/DDBJ databases">
        <title>Mumia zhuanghuii sp. nov. isolated from the intestinal contents of plateau pika (Ochotona curzoniae) in the Qinghai-Tibet plateau of China.</title>
        <authorList>
            <person name="Tian Z."/>
        </authorList>
    </citation>
    <scope>NUCLEOTIDE SEQUENCE [LARGE SCALE GENOMIC DNA]</scope>
    <source>
        <strain evidence="3">DSM 25564</strain>
    </source>
</reference>
<evidence type="ECO:0008006" key="4">
    <source>
        <dbReference type="Google" id="ProtNLM"/>
    </source>
</evidence>
<dbReference type="Proteomes" id="UP000327039">
    <property type="component" value="Unassembled WGS sequence"/>
</dbReference>
<protein>
    <recommendedName>
        <fullName evidence="4">Pentapeptide repeat-containing protein</fullName>
    </recommendedName>
</protein>
<dbReference type="SUPFAM" id="SSF141571">
    <property type="entry name" value="Pentapeptide repeat-like"/>
    <property type="match status" value="1"/>
</dbReference>
<dbReference type="Gene3D" id="2.160.20.80">
    <property type="entry name" value="E3 ubiquitin-protein ligase SopA"/>
    <property type="match status" value="1"/>
</dbReference>
<organism evidence="2 3">
    <name type="scientific">Microbacterium radiodurans</name>
    <dbReference type="NCBI Taxonomy" id="661398"/>
    <lineage>
        <taxon>Bacteria</taxon>
        <taxon>Bacillati</taxon>
        <taxon>Actinomycetota</taxon>
        <taxon>Actinomycetes</taxon>
        <taxon>Micrococcales</taxon>
        <taxon>Microbacteriaceae</taxon>
        <taxon>Microbacterium</taxon>
    </lineage>
</organism>
<proteinExistence type="predicted"/>
<comment type="caution">
    <text evidence="2">The sequence shown here is derived from an EMBL/GenBank/DDBJ whole genome shotgun (WGS) entry which is preliminary data.</text>
</comment>
<feature type="compositionally biased region" description="Pro residues" evidence="1">
    <location>
        <begin position="7"/>
        <end position="25"/>
    </location>
</feature>
<dbReference type="EMBL" id="VYRZ01000002">
    <property type="protein sequence ID" value="KAA9086814.1"/>
    <property type="molecule type" value="Genomic_DNA"/>
</dbReference>
<dbReference type="RefSeq" id="WP_150418984.1">
    <property type="nucleotide sequence ID" value="NZ_VYRZ01000002.1"/>
</dbReference>
<dbReference type="AlphaFoldDB" id="A0A5J5IU30"/>
<gene>
    <name evidence="2" type="ORF">F6B42_07385</name>
</gene>